<protein>
    <submittedName>
        <fullName evidence="2">Uncharacterized protein</fullName>
    </submittedName>
</protein>
<evidence type="ECO:0000256" key="1">
    <source>
        <dbReference type="SAM" id="Phobius"/>
    </source>
</evidence>
<dbReference type="RefSeq" id="WP_181051325.1">
    <property type="nucleotide sequence ID" value="NZ_JACDXJ010000001.1"/>
</dbReference>
<name>A0A838BKT0_9HYPH</name>
<accession>A0A838BKT0</accession>
<feature type="transmembrane region" description="Helical" evidence="1">
    <location>
        <begin position="47"/>
        <end position="67"/>
    </location>
</feature>
<organism evidence="2 3">
    <name type="scientific">Microvirga mediterraneensis</name>
    <dbReference type="NCBI Taxonomy" id="2754695"/>
    <lineage>
        <taxon>Bacteria</taxon>
        <taxon>Pseudomonadati</taxon>
        <taxon>Pseudomonadota</taxon>
        <taxon>Alphaproteobacteria</taxon>
        <taxon>Hyphomicrobiales</taxon>
        <taxon>Methylobacteriaceae</taxon>
        <taxon>Microvirga</taxon>
    </lineage>
</organism>
<evidence type="ECO:0000313" key="3">
    <source>
        <dbReference type="Proteomes" id="UP000572984"/>
    </source>
</evidence>
<keyword evidence="3" id="KW-1185">Reference proteome</keyword>
<gene>
    <name evidence="2" type="ORF">H0S73_06125</name>
</gene>
<keyword evidence="1" id="KW-1133">Transmembrane helix</keyword>
<dbReference type="InterPro" id="IPR046897">
    <property type="entry name" value="ABC-3C_MC6"/>
</dbReference>
<evidence type="ECO:0000313" key="2">
    <source>
        <dbReference type="EMBL" id="MBA1155709.1"/>
    </source>
</evidence>
<keyword evidence="1" id="KW-0472">Membrane</keyword>
<dbReference type="Proteomes" id="UP000572984">
    <property type="component" value="Unassembled WGS sequence"/>
</dbReference>
<proteinExistence type="predicted"/>
<dbReference type="EMBL" id="JACDXJ010000001">
    <property type="protein sequence ID" value="MBA1155709.1"/>
    <property type="molecule type" value="Genomic_DNA"/>
</dbReference>
<comment type="caution">
    <text evidence="2">The sequence shown here is derived from an EMBL/GenBank/DDBJ whole genome shotgun (WGS) entry which is preliminary data.</text>
</comment>
<dbReference type="Pfam" id="PF20293">
    <property type="entry name" value="MC6"/>
    <property type="match status" value="1"/>
</dbReference>
<keyword evidence="1" id="KW-0812">Transmembrane</keyword>
<reference evidence="2 3" key="1">
    <citation type="submission" date="2020-07" db="EMBL/GenBank/DDBJ databases">
        <title>Draft genome and description of Microvirga mediterraneensis Marseille-Q2068 sp. nov.</title>
        <authorList>
            <person name="Boxberger M."/>
        </authorList>
    </citation>
    <scope>NUCLEOTIDE SEQUENCE [LARGE SCALE GENOMIC DNA]</scope>
    <source>
        <strain evidence="2 3">Marseille-Q2068</strain>
    </source>
</reference>
<sequence>MILPGKHLSPHRALIGVGAEILAQLDRPRAVSDLWDRVRAARGGRQAAAPLSFDWFVLALTFLYTIYAVEDADGLVRPGQGAP</sequence>
<dbReference type="AlphaFoldDB" id="A0A838BKT0"/>